<name>G4ZBL2_PHYSP</name>
<dbReference type="KEGG" id="psoj:PHYSODRAFT_497485"/>
<keyword evidence="2" id="KW-1185">Reference proteome</keyword>
<dbReference type="Proteomes" id="UP000002640">
    <property type="component" value="Unassembled WGS sequence"/>
</dbReference>
<sequence length="125" mass="14432">MVQYIKPITSDHDLIALAKHLNVHIDQILTLPEIKSRLPDQGTYIFLPRSDGGVGHWVCQHNGKYFEPMGVGPPRILGDLKYNEKKFQSTYSEFCGPWCMLWLYTQQHSEPELLRTFNNLDTDAI</sequence>
<gene>
    <name evidence="1" type="ORF">PHYSODRAFT_497485</name>
</gene>
<dbReference type="SMR" id="G4ZBL2"/>
<evidence type="ECO:0000313" key="1">
    <source>
        <dbReference type="EMBL" id="EGZ20626.1"/>
    </source>
</evidence>
<protein>
    <submittedName>
        <fullName evidence="1">Uncharacterized protein</fullName>
    </submittedName>
</protein>
<dbReference type="RefSeq" id="XP_009523343.1">
    <property type="nucleotide sequence ID" value="XM_009525048.1"/>
</dbReference>
<dbReference type="InParanoid" id="G4ZBL2"/>
<dbReference type="GeneID" id="20657448"/>
<accession>G4ZBL2</accession>
<organism evidence="1 2">
    <name type="scientific">Phytophthora sojae (strain P6497)</name>
    <name type="common">Soybean stem and root rot agent</name>
    <name type="synonym">Phytophthora megasperma f. sp. glycines</name>
    <dbReference type="NCBI Taxonomy" id="1094619"/>
    <lineage>
        <taxon>Eukaryota</taxon>
        <taxon>Sar</taxon>
        <taxon>Stramenopiles</taxon>
        <taxon>Oomycota</taxon>
        <taxon>Peronosporomycetes</taxon>
        <taxon>Peronosporales</taxon>
        <taxon>Peronosporaceae</taxon>
        <taxon>Phytophthora</taxon>
    </lineage>
</organism>
<dbReference type="EMBL" id="JH159153">
    <property type="protein sequence ID" value="EGZ20626.1"/>
    <property type="molecule type" value="Genomic_DNA"/>
</dbReference>
<evidence type="ECO:0000313" key="2">
    <source>
        <dbReference type="Proteomes" id="UP000002640"/>
    </source>
</evidence>
<reference evidence="1 2" key="1">
    <citation type="journal article" date="2006" name="Science">
        <title>Phytophthora genome sequences uncover evolutionary origins and mechanisms of pathogenesis.</title>
        <authorList>
            <person name="Tyler B.M."/>
            <person name="Tripathy S."/>
            <person name="Zhang X."/>
            <person name="Dehal P."/>
            <person name="Jiang R.H."/>
            <person name="Aerts A."/>
            <person name="Arredondo F.D."/>
            <person name="Baxter L."/>
            <person name="Bensasson D."/>
            <person name="Beynon J.L."/>
            <person name="Chapman J."/>
            <person name="Damasceno C.M."/>
            <person name="Dorrance A.E."/>
            <person name="Dou D."/>
            <person name="Dickerman A.W."/>
            <person name="Dubchak I.L."/>
            <person name="Garbelotto M."/>
            <person name="Gijzen M."/>
            <person name="Gordon S.G."/>
            <person name="Govers F."/>
            <person name="Grunwald N.J."/>
            <person name="Huang W."/>
            <person name="Ivors K.L."/>
            <person name="Jones R.W."/>
            <person name="Kamoun S."/>
            <person name="Krampis K."/>
            <person name="Lamour K.H."/>
            <person name="Lee M.K."/>
            <person name="McDonald W.H."/>
            <person name="Medina M."/>
            <person name="Meijer H.J."/>
            <person name="Nordberg E.K."/>
            <person name="Maclean D.J."/>
            <person name="Ospina-Giraldo M.D."/>
            <person name="Morris P.F."/>
            <person name="Phuntumart V."/>
            <person name="Putnam N.H."/>
            <person name="Rash S."/>
            <person name="Rose J.K."/>
            <person name="Sakihama Y."/>
            <person name="Salamov A.A."/>
            <person name="Savidor A."/>
            <person name="Scheuring C.F."/>
            <person name="Smith B.M."/>
            <person name="Sobral B.W."/>
            <person name="Terry A."/>
            <person name="Torto-Alalibo T.A."/>
            <person name="Win J."/>
            <person name="Xu Z."/>
            <person name="Zhang H."/>
            <person name="Grigoriev I.V."/>
            <person name="Rokhsar D.S."/>
            <person name="Boore J.L."/>
        </authorList>
    </citation>
    <scope>NUCLEOTIDE SEQUENCE [LARGE SCALE GENOMIC DNA]</scope>
    <source>
        <strain evidence="1 2">P6497</strain>
    </source>
</reference>
<dbReference type="AlphaFoldDB" id="G4ZBL2"/>
<proteinExistence type="predicted"/>